<dbReference type="eggNOG" id="COG4110">
    <property type="taxonomic scope" value="Bacteria"/>
</dbReference>
<dbReference type="PANTHER" id="PTHR32097:SF17">
    <property type="entry name" value="CAMP-BINDING PROTEIN 1-RELATED"/>
    <property type="match status" value="1"/>
</dbReference>
<dbReference type="PANTHER" id="PTHR32097">
    <property type="entry name" value="CAMP-BINDING PROTEIN 1-RELATED"/>
    <property type="match status" value="1"/>
</dbReference>
<dbReference type="CDD" id="cd06974">
    <property type="entry name" value="TerD_like"/>
    <property type="match status" value="2"/>
</dbReference>
<reference evidence="3 4" key="1">
    <citation type="submission" date="2010-07" db="EMBL/GenBank/DDBJ databases">
        <title>The draft genome of Paenibacillus curdlanolyticus YK9.</title>
        <authorList>
            <consortium name="US DOE Joint Genome Institute (JGI-PGF)"/>
            <person name="Lucas S."/>
            <person name="Copeland A."/>
            <person name="Lapidus A."/>
            <person name="Cheng J.-F."/>
            <person name="Bruce D."/>
            <person name="Goodwin L."/>
            <person name="Pitluck S."/>
            <person name="Land M.L."/>
            <person name="Hauser L."/>
            <person name="Chang Y.-J."/>
            <person name="Jeffries C."/>
            <person name="Anderson I.J."/>
            <person name="Johnson E."/>
            <person name="Loganathan U."/>
            <person name="Mulhopadhyay B."/>
            <person name="Kyrpides N."/>
            <person name="Woyke T.J."/>
        </authorList>
    </citation>
    <scope>NUCLEOTIDE SEQUENCE [LARGE SCALE GENOMIC DNA]</scope>
    <source>
        <strain evidence="3 4">YK9</strain>
    </source>
</reference>
<evidence type="ECO:0000313" key="4">
    <source>
        <dbReference type="Proteomes" id="UP000005387"/>
    </source>
</evidence>
<dbReference type="PIRSF" id="PIRSF037118">
    <property type="entry name" value="Tellurite_resistance_TerA"/>
    <property type="match status" value="1"/>
</dbReference>
<dbReference type="OrthoDB" id="179721at2"/>
<keyword evidence="4" id="KW-1185">Reference proteome</keyword>
<feature type="compositionally biased region" description="Pro residues" evidence="1">
    <location>
        <begin position="184"/>
        <end position="207"/>
    </location>
</feature>
<evidence type="ECO:0000313" key="3">
    <source>
        <dbReference type="EMBL" id="EFM10408.1"/>
    </source>
</evidence>
<evidence type="ECO:0000256" key="1">
    <source>
        <dbReference type="SAM" id="MobiDB-lite"/>
    </source>
</evidence>
<organism evidence="3 4">
    <name type="scientific">Paenibacillus curdlanolyticus YK9</name>
    <dbReference type="NCBI Taxonomy" id="717606"/>
    <lineage>
        <taxon>Bacteria</taxon>
        <taxon>Bacillati</taxon>
        <taxon>Bacillota</taxon>
        <taxon>Bacilli</taxon>
        <taxon>Bacillales</taxon>
        <taxon>Paenibacillaceae</taxon>
        <taxon>Paenibacillus</taxon>
    </lineage>
</organism>
<proteinExistence type="predicted"/>
<evidence type="ECO:0000259" key="2">
    <source>
        <dbReference type="Pfam" id="PF02342"/>
    </source>
</evidence>
<protein>
    <submittedName>
        <fullName evidence="3">Stress protein</fullName>
    </submittedName>
</protein>
<dbReference type="eggNOG" id="COG2310">
    <property type="taxonomic scope" value="Bacteria"/>
</dbReference>
<feature type="region of interest" description="Disordered" evidence="1">
    <location>
        <begin position="181"/>
        <end position="214"/>
    </location>
</feature>
<sequence length="417" mass="45409">MAVAVVKGQKVDITKTNPGLTQLKVAIGWQSSSAVEVDTSAFLLGENGMTSGDEDLIFYNQPSNGFIRYENGQAPDQKQFVIDLQRVPANIHRVAFSLTLYDEQQGFKQVKDAYIRFMNGATGQEAVRYDLGNNFSVETAVVVGEFYRYNGEWKFNAIGSGFSGGLKALCANYGIAVQQDEPAKPPVPSSAPTPSPAPAASVPPPSSPSSAGAPVHLNLKKIELKKKGDKINLTKGPKGDLGEIRINLNWNRQQGKGGFFSKSRSVDLDLACLYELNDGRKGVVQALGNSFGSLDRAPYVALDGDDRTGTVATGENIRINGARVSEIKRILIFTFIYQGAANWKDADGVVTIEQQGGPDIIVHMNEHDNQKGMCAIAMIHNVGNETFSIERLVQFYNGHSELDRAYDWGMRWVAGKK</sequence>
<dbReference type="EMBL" id="AEDD01000007">
    <property type="protein sequence ID" value="EFM10408.1"/>
    <property type="molecule type" value="Genomic_DNA"/>
</dbReference>
<dbReference type="STRING" id="717606.PaecuDRAFT_2844"/>
<dbReference type="InterPro" id="IPR051324">
    <property type="entry name" value="Stress/Tellurium_Resist"/>
</dbReference>
<dbReference type="Pfam" id="PF02342">
    <property type="entry name" value="TerD"/>
    <property type="match status" value="1"/>
</dbReference>
<gene>
    <name evidence="3" type="ORF">PaecuDRAFT_2844</name>
</gene>
<feature type="domain" description="TerD" evidence="2">
    <location>
        <begin position="1"/>
        <end position="173"/>
    </location>
</feature>
<dbReference type="RefSeq" id="WP_006038834.1">
    <property type="nucleotide sequence ID" value="NZ_AEDD01000007.1"/>
</dbReference>
<dbReference type="InterPro" id="IPR003325">
    <property type="entry name" value="TerD"/>
</dbReference>
<dbReference type="Gene3D" id="2.60.60.30">
    <property type="entry name" value="sav2460 like domains"/>
    <property type="match status" value="2"/>
</dbReference>
<dbReference type="Proteomes" id="UP000005387">
    <property type="component" value="Unassembled WGS sequence"/>
</dbReference>
<dbReference type="AlphaFoldDB" id="E0IAK4"/>
<accession>E0IAK4</accession>
<dbReference type="InterPro" id="IPR017115">
    <property type="entry name" value="Tellurite_resistance_TerA"/>
</dbReference>
<name>E0IAK4_9BACL</name>